<dbReference type="InterPro" id="IPR013595">
    <property type="entry name" value="Pept_S33_TAP-like_C"/>
</dbReference>
<gene>
    <name evidence="5" type="ORF">RDB_LOCUS159697</name>
</gene>
<keyword evidence="2" id="KW-0378">Hydrolase</keyword>
<comment type="caution">
    <text evidence="5">The sequence shown here is derived from an EMBL/GenBank/DDBJ whole genome shotgun (WGS) entry which is preliminary data.</text>
</comment>
<feature type="domain" description="AB hydrolase-1" evidence="3">
    <location>
        <begin position="114"/>
        <end position="317"/>
    </location>
</feature>
<reference evidence="5" key="1">
    <citation type="submission" date="2021-01" db="EMBL/GenBank/DDBJ databases">
        <authorList>
            <person name="Kaushik A."/>
        </authorList>
    </citation>
    <scope>NUCLEOTIDE SEQUENCE</scope>
    <source>
        <strain evidence="5">AG2-2IIIB</strain>
    </source>
</reference>
<dbReference type="PANTHER" id="PTHR43248:SF25">
    <property type="entry name" value="AB HYDROLASE-1 DOMAIN-CONTAINING PROTEIN-RELATED"/>
    <property type="match status" value="1"/>
</dbReference>
<proteinExistence type="inferred from homology"/>
<evidence type="ECO:0000256" key="1">
    <source>
        <dbReference type="ARBA" id="ARBA00010088"/>
    </source>
</evidence>
<sequence length="621" mass="68214">MLDEKTSEPYYGRGQAKNQRSGYNQYIKGLGLMLSGYFLARLDTHLPSISTLLDRKHSSRPVGNVQWYQCPGIDNPRIECGSIVVPLDYFDPSAGTATIAVGKYKADPSIRRGTVFLNPGGPGGSGVPLATQLGPYLVTTRLGPYYDLVGFDPRGIGQTVPNAACFKSIAEMDEFYRNTGEFFELGYAQPPNTTISPLSEDALVSQQRAFDDIVAQQRQALALFETQAKLCTKNMPNGGDALNYMSTASVVRDIAFMTDVLDGKNANINYWGGSYGSILGATLFNMMPDRIGKGMIEAIAHPGDWADKHSHEWMDTWIQDADEAYRWFLNSCAKAGEAGCALAKGNISASVIEHKIETFINKLYAAPMPSIDSVVPAYLTAGTVRSKLYDAMETPNRWPNFARDLQDAIRGNPVPLLNKILPNPARNRFDHSNLARYAVTCIDSLPFNKSDPSTFPTPEYLARRIVARVNSTSKYFGGSTGLTDIDGGCQFWPVDGVERYAGPWNRTLANPVMVISSSVDPITPLASAKFINNALGDMSRLVIVNAPGHGVPFPSLCQFKASLAYFNNEALPEDEMKCETEYGAFEDPTVPLLIMSDEEQRIVRAGAEFAEKLYDIRRGRL</sequence>
<dbReference type="PANTHER" id="PTHR43248">
    <property type="entry name" value="2-SUCCINYL-6-HYDROXY-2,4-CYCLOHEXADIENE-1-CARBOXYLATE SYNTHASE"/>
    <property type="match status" value="1"/>
</dbReference>
<evidence type="ECO:0000256" key="2">
    <source>
        <dbReference type="ARBA" id="ARBA00022801"/>
    </source>
</evidence>
<comment type="similarity">
    <text evidence="1">Belongs to the peptidase S33 family.</text>
</comment>
<dbReference type="InterPro" id="IPR000073">
    <property type="entry name" value="AB_hydrolase_1"/>
</dbReference>
<evidence type="ECO:0000259" key="4">
    <source>
        <dbReference type="Pfam" id="PF08386"/>
    </source>
</evidence>
<dbReference type="InterPro" id="IPR051601">
    <property type="entry name" value="Serine_prot/Carboxylest_S33"/>
</dbReference>
<dbReference type="GO" id="GO:0016787">
    <property type="term" value="F:hydrolase activity"/>
    <property type="evidence" value="ECO:0007669"/>
    <property type="project" value="UniProtKB-KW"/>
</dbReference>
<dbReference type="InterPro" id="IPR029058">
    <property type="entry name" value="AB_hydrolase_fold"/>
</dbReference>
<dbReference type="Pfam" id="PF08386">
    <property type="entry name" value="Abhydrolase_4"/>
    <property type="match status" value="1"/>
</dbReference>
<dbReference type="Proteomes" id="UP000663843">
    <property type="component" value="Unassembled WGS sequence"/>
</dbReference>
<evidence type="ECO:0000313" key="6">
    <source>
        <dbReference type="Proteomes" id="UP000663843"/>
    </source>
</evidence>
<evidence type="ECO:0000313" key="5">
    <source>
        <dbReference type="EMBL" id="CAE6516262.1"/>
    </source>
</evidence>
<accession>A0A8H3DDG3</accession>
<feature type="domain" description="Peptidase S33 tripeptidyl aminopeptidase-like C-terminal" evidence="4">
    <location>
        <begin position="488"/>
        <end position="578"/>
    </location>
</feature>
<evidence type="ECO:0000259" key="3">
    <source>
        <dbReference type="Pfam" id="PF00561"/>
    </source>
</evidence>
<dbReference type="Gene3D" id="3.40.50.1820">
    <property type="entry name" value="alpha/beta hydrolase"/>
    <property type="match status" value="1"/>
</dbReference>
<protein>
    <submittedName>
        <fullName evidence="5">Uncharacterized protein</fullName>
    </submittedName>
</protein>
<dbReference type="SUPFAM" id="SSF53474">
    <property type="entry name" value="alpha/beta-Hydrolases"/>
    <property type="match status" value="1"/>
</dbReference>
<name>A0A8H3DDG3_9AGAM</name>
<dbReference type="Pfam" id="PF00561">
    <property type="entry name" value="Abhydrolase_1"/>
    <property type="match status" value="1"/>
</dbReference>
<dbReference type="AlphaFoldDB" id="A0A8H3DDG3"/>
<dbReference type="EMBL" id="CAJMWT010006400">
    <property type="protein sequence ID" value="CAE6516262.1"/>
    <property type="molecule type" value="Genomic_DNA"/>
</dbReference>
<organism evidence="5 6">
    <name type="scientific">Rhizoctonia solani</name>
    <dbReference type="NCBI Taxonomy" id="456999"/>
    <lineage>
        <taxon>Eukaryota</taxon>
        <taxon>Fungi</taxon>
        <taxon>Dikarya</taxon>
        <taxon>Basidiomycota</taxon>
        <taxon>Agaricomycotina</taxon>
        <taxon>Agaricomycetes</taxon>
        <taxon>Cantharellales</taxon>
        <taxon>Ceratobasidiaceae</taxon>
        <taxon>Rhizoctonia</taxon>
    </lineage>
</organism>